<dbReference type="InterPro" id="IPR024977">
    <property type="entry name" value="Apc4-like_WD40_dom"/>
</dbReference>
<dbReference type="RefSeq" id="WP_162425331.1">
    <property type="nucleotide sequence ID" value="NZ_WVIE01000041.1"/>
</dbReference>
<dbReference type="InterPro" id="IPR015943">
    <property type="entry name" value="WD40/YVTN_repeat-like_dom_sf"/>
</dbReference>
<dbReference type="PROSITE" id="PS50294">
    <property type="entry name" value="WD_REPEATS_REGION"/>
    <property type="match status" value="1"/>
</dbReference>
<feature type="domain" description="Anaphase-promoting complex subunit 4-like WD40" evidence="4">
    <location>
        <begin position="18"/>
        <end position="74"/>
    </location>
</feature>
<reference evidence="5" key="1">
    <citation type="submission" date="2019-12" db="EMBL/GenBank/DDBJ databases">
        <title>High-Quality draft genome sequences of three cyanobacteria isolated from the limestone walls of the Old Cathedral of Coimbra.</title>
        <authorList>
            <person name="Tiago I."/>
            <person name="Soares F."/>
            <person name="Portugal A."/>
        </authorList>
    </citation>
    <scope>NUCLEOTIDE SEQUENCE</scope>
    <source>
        <strain evidence="5">A</strain>
    </source>
</reference>
<evidence type="ECO:0000313" key="6">
    <source>
        <dbReference type="Proteomes" id="UP000646053"/>
    </source>
</evidence>
<dbReference type="PANTHER" id="PTHR19848:SF8">
    <property type="entry name" value="F-BOX AND WD REPEAT DOMAIN CONTAINING 7"/>
    <property type="match status" value="1"/>
</dbReference>
<name>A0A8J7Z8D7_9CYAN</name>
<protein>
    <recommendedName>
        <fullName evidence="4">Anaphase-promoting complex subunit 4-like WD40 domain-containing protein</fullName>
    </recommendedName>
</protein>
<gene>
    <name evidence="5" type="ORF">GS601_21390</name>
</gene>
<sequence length="359" mass="38579">MFSVGSSRQQTLVEQRWQGALSEYVTAIAWSPKGQVLAASSAAGEVSIYANKTFEVRSLQSPKGQSIDCLAFSCDGEFLAAGGQSGQLWVWQLMATPALIATFDQAPVWIEHLAWSPTGHQLAFSLGKEVQVWDADRQEIEATLSFDLSSVLSLTWHPSGESLSVGGYQGVKVWMAADWHDEPLTVAIPSASVAIAWSPDGTYIASGNLDRTIAVLEWDNPAPWIMRGFPGKIRQLAWSDRSAKNGASLFASASAESIVIWEKHADEAIGWNGRVLGTHDGVVQAISFQPSTLLLASAATDGWVVLWQKALDLTQALQGAPEGFSTLAWHPQGTYLAAGGCQGEMLVWSSVSRGKGFGQ</sequence>
<keyword evidence="1 3" id="KW-0853">WD repeat</keyword>
<evidence type="ECO:0000313" key="5">
    <source>
        <dbReference type="EMBL" id="NDJ19811.1"/>
    </source>
</evidence>
<evidence type="ECO:0000256" key="3">
    <source>
        <dbReference type="PROSITE-ProRule" id="PRU00221"/>
    </source>
</evidence>
<feature type="repeat" description="WD" evidence="3">
    <location>
        <begin position="276"/>
        <end position="308"/>
    </location>
</feature>
<dbReference type="SMART" id="SM00320">
    <property type="entry name" value="WD40"/>
    <property type="match status" value="8"/>
</dbReference>
<dbReference type="Pfam" id="PF00400">
    <property type="entry name" value="WD40"/>
    <property type="match status" value="3"/>
</dbReference>
<organism evidence="5 6">
    <name type="scientific">Myxacorys almedinensis A</name>
    <dbReference type="NCBI Taxonomy" id="2690445"/>
    <lineage>
        <taxon>Bacteria</taxon>
        <taxon>Bacillati</taxon>
        <taxon>Cyanobacteriota</taxon>
        <taxon>Cyanophyceae</taxon>
        <taxon>Leptolyngbyales</taxon>
        <taxon>Leptolyngbyaceae</taxon>
        <taxon>Myxacorys</taxon>
        <taxon>Myxacorys almedinensis</taxon>
    </lineage>
</organism>
<proteinExistence type="predicted"/>
<dbReference type="InterPro" id="IPR001680">
    <property type="entry name" value="WD40_rpt"/>
</dbReference>
<evidence type="ECO:0000256" key="2">
    <source>
        <dbReference type="ARBA" id="ARBA00022737"/>
    </source>
</evidence>
<evidence type="ECO:0000259" key="4">
    <source>
        <dbReference type="Pfam" id="PF12894"/>
    </source>
</evidence>
<keyword evidence="2" id="KW-0677">Repeat</keyword>
<dbReference type="PANTHER" id="PTHR19848">
    <property type="entry name" value="WD40 REPEAT PROTEIN"/>
    <property type="match status" value="1"/>
</dbReference>
<dbReference type="Gene3D" id="2.130.10.10">
    <property type="entry name" value="YVTN repeat-like/Quinoprotein amine dehydrogenase"/>
    <property type="match status" value="2"/>
</dbReference>
<dbReference type="Pfam" id="PF12894">
    <property type="entry name" value="ANAPC4_WD40"/>
    <property type="match status" value="1"/>
</dbReference>
<dbReference type="Proteomes" id="UP000646053">
    <property type="component" value="Unassembled WGS sequence"/>
</dbReference>
<dbReference type="EMBL" id="WVIE01000041">
    <property type="protein sequence ID" value="NDJ19811.1"/>
    <property type="molecule type" value="Genomic_DNA"/>
</dbReference>
<dbReference type="AlphaFoldDB" id="A0A8J7Z8D7"/>
<dbReference type="InterPro" id="IPR036322">
    <property type="entry name" value="WD40_repeat_dom_sf"/>
</dbReference>
<evidence type="ECO:0000256" key="1">
    <source>
        <dbReference type="ARBA" id="ARBA00022574"/>
    </source>
</evidence>
<dbReference type="SUPFAM" id="SSF50978">
    <property type="entry name" value="WD40 repeat-like"/>
    <property type="match status" value="1"/>
</dbReference>
<accession>A0A8J7Z8D7</accession>
<comment type="caution">
    <text evidence="5">The sequence shown here is derived from an EMBL/GenBank/DDBJ whole genome shotgun (WGS) entry which is preliminary data.</text>
</comment>
<feature type="repeat" description="WD" evidence="3">
    <location>
        <begin position="317"/>
        <end position="349"/>
    </location>
</feature>
<dbReference type="PROSITE" id="PS50082">
    <property type="entry name" value="WD_REPEATS_2"/>
    <property type="match status" value="2"/>
</dbReference>
<keyword evidence="6" id="KW-1185">Reference proteome</keyword>